<dbReference type="NCBIfam" id="NF004513">
    <property type="entry name" value="PRK05854.1"/>
    <property type="match status" value="1"/>
</dbReference>
<evidence type="ECO:0000313" key="3">
    <source>
        <dbReference type="EMBL" id="MDW5593455.1"/>
    </source>
</evidence>
<dbReference type="PROSITE" id="PS00061">
    <property type="entry name" value="ADH_SHORT"/>
    <property type="match status" value="1"/>
</dbReference>
<dbReference type="RefSeq" id="WP_318595716.1">
    <property type="nucleotide sequence ID" value="NZ_JAWSTH010000005.1"/>
</dbReference>
<keyword evidence="2" id="KW-0560">Oxidoreductase</keyword>
<name>A0ABU4HJG0_9ACTN</name>
<dbReference type="InterPro" id="IPR036291">
    <property type="entry name" value="NAD(P)-bd_dom_sf"/>
</dbReference>
<dbReference type="PANTHER" id="PTHR24320:SF148">
    <property type="entry name" value="NAD(P)-BINDING ROSSMANN-FOLD SUPERFAMILY PROTEIN"/>
    <property type="match status" value="1"/>
</dbReference>
<reference evidence="4" key="1">
    <citation type="submission" date="2023-07" db="EMBL/GenBank/DDBJ databases">
        <title>Conexibacter stalactiti sp. nov., isolated from stalactites in a lava cave and emended description of the genus Conexibacter.</title>
        <authorList>
            <person name="Lee S.D."/>
        </authorList>
    </citation>
    <scope>NUCLEOTIDE SEQUENCE [LARGE SCALE GENOMIC DNA]</scope>
    <source>
        <strain evidence="4">KCTC 39840</strain>
    </source>
</reference>
<dbReference type="EMBL" id="JAWSTH010000005">
    <property type="protein sequence ID" value="MDW5593455.1"/>
    <property type="molecule type" value="Genomic_DNA"/>
</dbReference>
<gene>
    <name evidence="3" type="ORF">R7226_03845</name>
</gene>
<dbReference type="Pfam" id="PF00106">
    <property type="entry name" value="adh_short"/>
    <property type="match status" value="1"/>
</dbReference>
<accession>A0ABU4HJG0</accession>
<dbReference type="InterPro" id="IPR002347">
    <property type="entry name" value="SDR_fam"/>
</dbReference>
<comment type="similarity">
    <text evidence="1">Belongs to the short-chain dehydrogenases/reductases (SDR) family.</text>
</comment>
<sequence>MPRTKPDITVPNLTGRLALVTGASDGLGFALAGRLARAGAEVLMPVRNAEKGEAAAARIRQANPSAQIRTRRLDLSSLESVAALADELQSEGRPIHILVNNAGIMTPPRREESADGFELQFATNHLGHFALTAHLLPLLREGGARVTTQSSVAARSHGVHFDDLQWTRSYDRNKAYASSKIAVSLFGMELHRRSVADGWGIVSNVSHPGITATNLLASHPEMGRPRDTLAVRFIRFAASTHLPIAQTVDDGILPALFAATSPEAQGGRFYGPRGFQRMTGAPAEQEPYRYVADEDAARRVWTISEQLAGVRFPD</sequence>
<keyword evidence="4" id="KW-1185">Reference proteome</keyword>
<dbReference type="PANTHER" id="PTHR24320">
    <property type="entry name" value="RETINOL DEHYDROGENASE"/>
    <property type="match status" value="1"/>
</dbReference>
<comment type="caution">
    <text evidence="3">The sequence shown here is derived from an EMBL/GenBank/DDBJ whole genome shotgun (WGS) entry which is preliminary data.</text>
</comment>
<dbReference type="SUPFAM" id="SSF51735">
    <property type="entry name" value="NAD(P)-binding Rossmann-fold domains"/>
    <property type="match status" value="1"/>
</dbReference>
<evidence type="ECO:0000256" key="1">
    <source>
        <dbReference type="ARBA" id="ARBA00006484"/>
    </source>
</evidence>
<evidence type="ECO:0000313" key="4">
    <source>
        <dbReference type="Proteomes" id="UP001284601"/>
    </source>
</evidence>
<organism evidence="3 4">
    <name type="scientific">Conexibacter stalactiti</name>
    <dbReference type="NCBI Taxonomy" id="1940611"/>
    <lineage>
        <taxon>Bacteria</taxon>
        <taxon>Bacillati</taxon>
        <taxon>Actinomycetota</taxon>
        <taxon>Thermoleophilia</taxon>
        <taxon>Solirubrobacterales</taxon>
        <taxon>Conexibacteraceae</taxon>
        <taxon>Conexibacter</taxon>
    </lineage>
</organism>
<proteinExistence type="inferred from homology"/>
<dbReference type="NCBIfam" id="NF004846">
    <property type="entry name" value="PRK06197.1"/>
    <property type="match status" value="1"/>
</dbReference>
<dbReference type="PRINTS" id="PR00081">
    <property type="entry name" value="GDHRDH"/>
</dbReference>
<dbReference type="InterPro" id="IPR020904">
    <property type="entry name" value="Sc_DH/Rdtase_CS"/>
</dbReference>
<evidence type="ECO:0000256" key="2">
    <source>
        <dbReference type="ARBA" id="ARBA00023002"/>
    </source>
</evidence>
<protein>
    <submittedName>
        <fullName evidence="3">SDR family oxidoreductase</fullName>
    </submittedName>
</protein>
<dbReference type="Proteomes" id="UP001284601">
    <property type="component" value="Unassembled WGS sequence"/>
</dbReference>
<dbReference type="Gene3D" id="3.40.50.720">
    <property type="entry name" value="NAD(P)-binding Rossmann-like Domain"/>
    <property type="match status" value="1"/>
</dbReference>